<reference evidence="2 3" key="1">
    <citation type="submission" date="2015-07" db="EMBL/GenBank/DDBJ databases">
        <title>Draft genome of Bellilinea caldifistulae DSM 17877.</title>
        <authorList>
            <person name="Hemp J."/>
            <person name="Ward L.M."/>
            <person name="Pace L.A."/>
            <person name="Fischer W.W."/>
        </authorList>
    </citation>
    <scope>NUCLEOTIDE SEQUENCE [LARGE SCALE GENOMIC DNA]</scope>
    <source>
        <strain evidence="2 3">GOMI-1</strain>
    </source>
</reference>
<dbReference type="InterPro" id="IPR010791">
    <property type="entry name" value="AttH_dom"/>
</dbReference>
<accession>A0A0P6X4U7</accession>
<evidence type="ECO:0000313" key="3">
    <source>
        <dbReference type="Proteomes" id="UP000050514"/>
    </source>
</evidence>
<gene>
    <name evidence="2" type="ORF">AC812_10555</name>
</gene>
<feature type="domain" description="AttH" evidence="1">
    <location>
        <begin position="73"/>
        <end position="248"/>
    </location>
</feature>
<dbReference type="PATRIC" id="fig|360411.5.peg.2727"/>
<dbReference type="OrthoDB" id="9770826at2"/>
<dbReference type="Pfam" id="PF07143">
    <property type="entry name" value="CrtC"/>
    <property type="match status" value="1"/>
</dbReference>
<evidence type="ECO:0000313" key="2">
    <source>
        <dbReference type="EMBL" id="KPL74948.1"/>
    </source>
</evidence>
<organism evidence="2 3">
    <name type="scientific">Bellilinea caldifistulae</name>
    <dbReference type="NCBI Taxonomy" id="360411"/>
    <lineage>
        <taxon>Bacteria</taxon>
        <taxon>Bacillati</taxon>
        <taxon>Chloroflexota</taxon>
        <taxon>Anaerolineae</taxon>
        <taxon>Anaerolineales</taxon>
        <taxon>Anaerolineaceae</taxon>
        <taxon>Bellilinea</taxon>
    </lineage>
</organism>
<dbReference type="Proteomes" id="UP000050514">
    <property type="component" value="Unassembled WGS sequence"/>
</dbReference>
<protein>
    <recommendedName>
        <fullName evidence="1">AttH domain-containing protein</fullName>
    </recommendedName>
</protein>
<proteinExistence type="predicted"/>
<sequence>MNKIRTVLVVGLGLFALVLGWRWGFASQERSAAVQTSIIGELNLPGEGKFVRAEAPMVFEFPKDHGAHNDFQTEWWYYTGNLASETGRRFGYQLTFFRRAIVPPDMRTGRPSEWGVEQVYLAHFGFTDVENDQFYASEKIGRGAAGLAQAIGEPAYQVWLDDWQVVQIGDNQYEMKAKTDQVAIELELRNLKGEILQGDRGYSRKGEEAGNASYYISQTRLETRGEIRILNEQFEVSGLSWMDHEFSSSALGEDQVGWDWFALQLNNDMELMLFTLRKSDGSIDRFSSATLILPDGQTRQFTSDQFLVEVKDQWKSPKTGAVYPSAWSIRIPSVDLILDLRPLVSDQELVVSYIYWEGAVYAEGKIGEQIVSGYGYVELTGYGQSMRGRF</sequence>
<dbReference type="RefSeq" id="WP_061915938.1">
    <property type="nucleotide sequence ID" value="NZ_DF967971.1"/>
</dbReference>
<dbReference type="Gene3D" id="2.40.370.10">
    <property type="entry name" value="AttH-like domain"/>
    <property type="match status" value="2"/>
</dbReference>
<dbReference type="PANTHER" id="PTHR38591">
    <property type="entry name" value="HYDROLASE"/>
    <property type="match status" value="1"/>
</dbReference>
<dbReference type="InterPro" id="IPR023374">
    <property type="entry name" value="AttH-like_dom_sf"/>
</dbReference>
<dbReference type="Pfam" id="PF17186">
    <property type="entry name" value="Lipocalin_9"/>
    <property type="match status" value="1"/>
</dbReference>
<comment type="caution">
    <text evidence="2">The sequence shown here is derived from an EMBL/GenBank/DDBJ whole genome shotgun (WGS) entry which is preliminary data.</text>
</comment>
<dbReference type="EMBL" id="LGHJ01000016">
    <property type="protein sequence ID" value="KPL74948.1"/>
    <property type="molecule type" value="Genomic_DNA"/>
</dbReference>
<dbReference type="SUPFAM" id="SSF159245">
    <property type="entry name" value="AttH-like"/>
    <property type="match status" value="1"/>
</dbReference>
<dbReference type="PANTHER" id="PTHR38591:SF1">
    <property type="entry name" value="BLL1000 PROTEIN"/>
    <property type="match status" value="1"/>
</dbReference>
<keyword evidence="3" id="KW-1185">Reference proteome</keyword>
<dbReference type="STRING" id="360411.AC812_10555"/>
<dbReference type="AlphaFoldDB" id="A0A0P6X4U7"/>
<name>A0A0P6X4U7_9CHLR</name>
<evidence type="ECO:0000259" key="1">
    <source>
        <dbReference type="Pfam" id="PF07143"/>
    </source>
</evidence>